<protein>
    <submittedName>
        <fullName evidence="1">Uncharacterized protein</fullName>
    </submittedName>
</protein>
<evidence type="ECO:0000313" key="1">
    <source>
        <dbReference type="EMBL" id="MBW4330047.1"/>
    </source>
</evidence>
<accession>A0ABS6XIN2</accession>
<dbReference type="EMBL" id="JAHWZX010000003">
    <property type="protein sequence ID" value="MBW4330047.1"/>
    <property type="molecule type" value="Genomic_DNA"/>
</dbReference>
<name>A0ABS6XIN2_9SPHN</name>
<evidence type="ECO:0000313" key="2">
    <source>
        <dbReference type="Proteomes" id="UP001197214"/>
    </source>
</evidence>
<comment type="caution">
    <text evidence="1">The sequence shown here is derived from an EMBL/GenBank/DDBJ whole genome shotgun (WGS) entry which is preliminary data.</text>
</comment>
<reference evidence="1 2" key="1">
    <citation type="submission" date="2021-07" db="EMBL/GenBank/DDBJ databases">
        <title>Stakelama flava sp. nov., a novel endophytic bacterium isolated from branch of Kandelia candel.</title>
        <authorList>
            <person name="Tuo L."/>
        </authorList>
    </citation>
    <scope>NUCLEOTIDE SEQUENCE [LARGE SCALE GENOMIC DNA]</scope>
    <source>
        <strain evidence="1 2">CBK3Z-3</strain>
    </source>
</reference>
<sequence length="153" mass="16923">MFQNILVPTKIVAAEARLSDNQVTDIYHRTDEHTLAILPEKPEHTGKPRLFSGLQFGMFCLLADLMGSGVKGPLAARIARRVMDAHHRDASVEQWSIVVLENGNVSTLPYNSTELRSGFISGARLAFALVIDLRLYAERVERAIADAPRVIAD</sequence>
<organism evidence="1 2">
    <name type="scientific">Stakelama flava</name>
    <dbReference type="NCBI Taxonomy" id="2860338"/>
    <lineage>
        <taxon>Bacteria</taxon>
        <taxon>Pseudomonadati</taxon>
        <taxon>Pseudomonadota</taxon>
        <taxon>Alphaproteobacteria</taxon>
        <taxon>Sphingomonadales</taxon>
        <taxon>Sphingomonadaceae</taxon>
        <taxon>Stakelama</taxon>
    </lineage>
</organism>
<dbReference type="RefSeq" id="WP_219237165.1">
    <property type="nucleotide sequence ID" value="NZ_JAHWZX010000003.1"/>
</dbReference>
<proteinExistence type="predicted"/>
<gene>
    <name evidence="1" type="ORF">KY084_04060</name>
</gene>
<keyword evidence="2" id="KW-1185">Reference proteome</keyword>
<dbReference type="Proteomes" id="UP001197214">
    <property type="component" value="Unassembled WGS sequence"/>
</dbReference>